<feature type="region of interest" description="Disordered" evidence="1">
    <location>
        <begin position="82"/>
        <end position="126"/>
    </location>
</feature>
<evidence type="ECO:0000313" key="3">
    <source>
        <dbReference type="Proteomes" id="UP001219518"/>
    </source>
</evidence>
<comment type="caution">
    <text evidence="2">The sequence shown here is derived from an EMBL/GenBank/DDBJ whole genome shotgun (WGS) entry which is preliminary data.</text>
</comment>
<sequence length="343" mass="35568">GGGAAENTPDSPHNLRPIKLERNGLAPGRAGQGRQADMLPDTPGARARACGRINEYVAEHYSAVLLSSPGQAGGGLFQRTLVSGSQQQHCAPRPVPKPAPVPSRPRGPDPDPDPEAPAGGGCGRGDAYSEPGACMTPCCRERLLVGPMEDESRGNSPDMRSASSSSLVPRLERCSYESQRVTGSSDESRVGTAGVGAGEGSRGSGVGEKCSSTAPSRGKRRSAHGPPKCVNVAHLHHLTSTSPRSCSPRRPRSAATFTVKARASSATQYTAEVCTGTRPSYTRRKARQPPGPSARPRPPPGSGPASAPAGWLGSNDGAPSTVTCVRYSGAELILMEPESRPEK</sequence>
<reference evidence="2" key="2">
    <citation type="journal article" date="2023" name="BMC Genomics">
        <title>Pest status, molecular evolution, and epigenetic factors derived from the genome assembly of Frankliniella fusca, a thysanopteran phytovirus vector.</title>
        <authorList>
            <person name="Catto M.A."/>
            <person name="Labadie P.E."/>
            <person name="Jacobson A.L."/>
            <person name="Kennedy G.G."/>
            <person name="Srinivasan R."/>
            <person name="Hunt B.G."/>
        </authorList>
    </citation>
    <scope>NUCLEOTIDE SEQUENCE</scope>
    <source>
        <strain evidence="2">PL_HMW_Pooled</strain>
    </source>
</reference>
<feature type="compositionally biased region" description="Pro residues" evidence="1">
    <location>
        <begin position="289"/>
        <end position="302"/>
    </location>
</feature>
<reference evidence="2" key="1">
    <citation type="submission" date="2021-07" db="EMBL/GenBank/DDBJ databases">
        <authorList>
            <person name="Catto M.A."/>
            <person name="Jacobson A."/>
            <person name="Kennedy G."/>
            <person name="Labadie P."/>
            <person name="Hunt B.G."/>
            <person name="Srinivasan R."/>
        </authorList>
    </citation>
    <scope>NUCLEOTIDE SEQUENCE</scope>
    <source>
        <strain evidence="2">PL_HMW_Pooled</strain>
        <tissue evidence="2">Head</tissue>
    </source>
</reference>
<feature type="compositionally biased region" description="Gly residues" evidence="1">
    <location>
        <begin position="193"/>
        <end position="206"/>
    </location>
</feature>
<evidence type="ECO:0000256" key="1">
    <source>
        <dbReference type="SAM" id="MobiDB-lite"/>
    </source>
</evidence>
<feature type="non-terminal residue" evidence="2">
    <location>
        <position position="343"/>
    </location>
</feature>
<dbReference type="Proteomes" id="UP001219518">
    <property type="component" value="Unassembled WGS sequence"/>
</dbReference>
<feature type="region of interest" description="Disordered" evidence="1">
    <location>
        <begin position="148"/>
        <end position="322"/>
    </location>
</feature>
<keyword evidence="3" id="KW-1185">Reference proteome</keyword>
<accession>A0AAE1GW51</accession>
<feature type="region of interest" description="Disordered" evidence="1">
    <location>
        <begin position="1"/>
        <end position="46"/>
    </location>
</feature>
<dbReference type="EMBL" id="JAHWGI010000083">
    <property type="protein sequence ID" value="KAK3908940.1"/>
    <property type="molecule type" value="Genomic_DNA"/>
</dbReference>
<proteinExistence type="predicted"/>
<feature type="compositionally biased region" description="Polar residues" evidence="1">
    <location>
        <begin position="176"/>
        <end position="185"/>
    </location>
</feature>
<evidence type="ECO:0000313" key="2">
    <source>
        <dbReference type="EMBL" id="KAK3908940.1"/>
    </source>
</evidence>
<feature type="compositionally biased region" description="Pro residues" evidence="1">
    <location>
        <begin position="93"/>
        <end position="105"/>
    </location>
</feature>
<dbReference type="AlphaFoldDB" id="A0AAE1GW51"/>
<protein>
    <submittedName>
        <fullName evidence="2">Structural maintenance of chromosomes protein 4</fullName>
    </submittedName>
</protein>
<organism evidence="2 3">
    <name type="scientific">Frankliniella fusca</name>
    <dbReference type="NCBI Taxonomy" id="407009"/>
    <lineage>
        <taxon>Eukaryota</taxon>
        <taxon>Metazoa</taxon>
        <taxon>Ecdysozoa</taxon>
        <taxon>Arthropoda</taxon>
        <taxon>Hexapoda</taxon>
        <taxon>Insecta</taxon>
        <taxon>Pterygota</taxon>
        <taxon>Neoptera</taxon>
        <taxon>Paraneoptera</taxon>
        <taxon>Thysanoptera</taxon>
        <taxon>Terebrantia</taxon>
        <taxon>Thripoidea</taxon>
        <taxon>Thripidae</taxon>
        <taxon>Frankliniella</taxon>
    </lineage>
</organism>
<name>A0AAE1GW51_9NEOP</name>
<gene>
    <name evidence="2" type="ORF">KUF71_019196</name>
</gene>